<dbReference type="PANTHER" id="PTHR24271">
    <property type="entry name" value="KALLIKREIN-RELATED"/>
    <property type="match status" value="1"/>
</dbReference>
<dbReference type="OrthoDB" id="5565075at2759"/>
<evidence type="ECO:0000256" key="1">
    <source>
        <dbReference type="ARBA" id="ARBA00022670"/>
    </source>
</evidence>
<dbReference type="AlphaFoldDB" id="A0A6P3G084"/>
<evidence type="ECO:0000313" key="10">
    <source>
        <dbReference type="RefSeq" id="XP_004648554.1"/>
    </source>
</evidence>
<dbReference type="CDD" id="cd00190">
    <property type="entry name" value="Tryp_SPc"/>
    <property type="match status" value="1"/>
</dbReference>
<dbReference type="PROSITE" id="PS00134">
    <property type="entry name" value="TRYPSIN_HIS"/>
    <property type="match status" value="1"/>
</dbReference>
<evidence type="ECO:0000256" key="7">
    <source>
        <dbReference type="SAM" id="SignalP"/>
    </source>
</evidence>
<name>A0A6P3G084_OCTDE</name>
<evidence type="ECO:0000256" key="3">
    <source>
        <dbReference type="ARBA" id="ARBA00022801"/>
    </source>
</evidence>
<keyword evidence="5" id="KW-0865">Zymogen</keyword>
<dbReference type="FunFam" id="2.40.10.10:FF:000068">
    <property type="entry name" value="transmembrane protease serine 2"/>
    <property type="match status" value="1"/>
</dbReference>
<dbReference type="GO" id="GO:0005737">
    <property type="term" value="C:cytoplasm"/>
    <property type="evidence" value="ECO:0007669"/>
    <property type="project" value="TreeGrafter"/>
</dbReference>
<dbReference type="InterPro" id="IPR001254">
    <property type="entry name" value="Trypsin_dom"/>
</dbReference>
<dbReference type="InterPro" id="IPR018114">
    <property type="entry name" value="TRYPSIN_HIS"/>
</dbReference>
<dbReference type="GO" id="GO:0006508">
    <property type="term" value="P:proteolysis"/>
    <property type="evidence" value="ECO:0007669"/>
    <property type="project" value="UniProtKB-KW"/>
</dbReference>
<feature type="domain" description="Peptidase S1" evidence="8">
    <location>
        <begin position="21"/>
        <end position="251"/>
    </location>
</feature>
<evidence type="ECO:0000256" key="2">
    <source>
        <dbReference type="ARBA" id="ARBA00022729"/>
    </source>
</evidence>
<evidence type="ECO:0000256" key="5">
    <source>
        <dbReference type="ARBA" id="ARBA00023145"/>
    </source>
</evidence>
<dbReference type="Gene3D" id="2.40.10.10">
    <property type="entry name" value="Trypsin-like serine proteases"/>
    <property type="match status" value="2"/>
</dbReference>
<dbReference type="InterPro" id="IPR043504">
    <property type="entry name" value="Peptidase_S1_PA_chymotrypsin"/>
</dbReference>
<evidence type="ECO:0000256" key="4">
    <source>
        <dbReference type="ARBA" id="ARBA00022825"/>
    </source>
</evidence>
<feature type="chain" id="PRO_5027656332" evidence="7">
    <location>
        <begin position="19"/>
        <end position="271"/>
    </location>
</feature>
<protein>
    <submittedName>
        <fullName evidence="10">Granzyme B(G,H)-like</fullName>
    </submittedName>
</protein>
<accession>A0A6P3G084</accession>
<dbReference type="RefSeq" id="XP_004648554.1">
    <property type="nucleotide sequence ID" value="XM_004648497.1"/>
</dbReference>
<dbReference type="FunFam" id="2.40.10.10:FF:000014">
    <property type="entry name" value="Complement factor D"/>
    <property type="match status" value="1"/>
</dbReference>
<dbReference type="InParanoid" id="A0A6P3G084"/>
<evidence type="ECO:0000259" key="8">
    <source>
        <dbReference type="PROSITE" id="PS50240"/>
    </source>
</evidence>
<dbReference type="PRINTS" id="PR00722">
    <property type="entry name" value="CHYMOTRYPSIN"/>
</dbReference>
<keyword evidence="1" id="KW-0645">Protease</keyword>
<sequence>MQLLLLLLAFSLPYKTSAGEIIGGREAKPHSHPYMAFIEFWYTTSTSQCGGFLIHEKFVLTAAHCFNRILESKIIEIVVVLGAHNITKQEKTQQYIRVQRRISHPQFSLETFANDIMLLQLKEKAMLTKEVQILQLPSRNSQVMPGVVCQVAGWGMMDQTGKFANTLQEVEMTVQIDEECEVHYPNYNSAIQMCVWDPDIQKTSSLGDAGGPFMCNNVVQAIVCSGSKDWKHPQIYTKLSPYLDWIEKTIKYLLLQETNEAPSLSNHLSWV</sequence>
<keyword evidence="4" id="KW-0720">Serine protease</keyword>
<dbReference type="Pfam" id="PF00089">
    <property type="entry name" value="Trypsin"/>
    <property type="match status" value="1"/>
</dbReference>
<dbReference type="GO" id="GO:0004252">
    <property type="term" value="F:serine-type endopeptidase activity"/>
    <property type="evidence" value="ECO:0007669"/>
    <property type="project" value="InterPro"/>
</dbReference>
<dbReference type="InterPro" id="IPR009003">
    <property type="entry name" value="Peptidase_S1_PA"/>
</dbReference>
<dbReference type="PANTHER" id="PTHR24271:SF81">
    <property type="entry name" value="GRANZYME B"/>
    <property type="match status" value="1"/>
</dbReference>
<reference evidence="10" key="1">
    <citation type="submission" date="2025-08" db="UniProtKB">
        <authorList>
            <consortium name="RefSeq"/>
        </authorList>
    </citation>
    <scope>IDENTIFICATION</scope>
</reference>
<feature type="signal peptide" evidence="7">
    <location>
        <begin position="1"/>
        <end position="18"/>
    </location>
</feature>
<organism evidence="9 10">
    <name type="scientific">Octodon degus</name>
    <name type="common">Degu</name>
    <name type="synonym">Sciurus degus</name>
    <dbReference type="NCBI Taxonomy" id="10160"/>
    <lineage>
        <taxon>Eukaryota</taxon>
        <taxon>Metazoa</taxon>
        <taxon>Chordata</taxon>
        <taxon>Craniata</taxon>
        <taxon>Vertebrata</taxon>
        <taxon>Euteleostomi</taxon>
        <taxon>Mammalia</taxon>
        <taxon>Eutheria</taxon>
        <taxon>Euarchontoglires</taxon>
        <taxon>Glires</taxon>
        <taxon>Rodentia</taxon>
        <taxon>Hystricomorpha</taxon>
        <taxon>Octodontidae</taxon>
        <taxon>Octodon</taxon>
    </lineage>
</organism>
<dbReference type="PROSITE" id="PS50240">
    <property type="entry name" value="TRYPSIN_DOM"/>
    <property type="match status" value="1"/>
</dbReference>
<keyword evidence="6" id="KW-1015">Disulfide bond</keyword>
<keyword evidence="2 7" id="KW-0732">Signal</keyword>
<evidence type="ECO:0000313" key="9">
    <source>
        <dbReference type="Proteomes" id="UP000515203"/>
    </source>
</evidence>
<proteinExistence type="predicted"/>
<dbReference type="GeneID" id="101590862"/>
<dbReference type="SMART" id="SM00020">
    <property type="entry name" value="Tryp_SPc"/>
    <property type="match status" value="1"/>
</dbReference>
<evidence type="ECO:0000256" key="6">
    <source>
        <dbReference type="ARBA" id="ARBA00023157"/>
    </source>
</evidence>
<gene>
    <name evidence="10" type="primary">LOC101590862</name>
</gene>
<dbReference type="InterPro" id="IPR001314">
    <property type="entry name" value="Peptidase_S1A"/>
</dbReference>
<dbReference type="Proteomes" id="UP000515203">
    <property type="component" value="Unplaced"/>
</dbReference>
<keyword evidence="3" id="KW-0378">Hydrolase</keyword>
<dbReference type="SUPFAM" id="SSF50494">
    <property type="entry name" value="Trypsin-like serine proteases"/>
    <property type="match status" value="1"/>
</dbReference>
<keyword evidence="9" id="KW-1185">Reference proteome</keyword>